<dbReference type="PANTHER" id="PTHR46847">
    <property type="entry name" value="D-ALLOSE-BINDING PERIPLASMIC PROTEIN-RELATED"/>
    <property type="match status" value="1"/>
</dbReference>
<dbReference type="SUPFAM" id="SSF53822">
    <property type="entry name" value="Periplasmic binding protein-like I"/>
    <property type="match status" value="1"/>
</dbReference>
<dbReference type="Proteomes" id="UP001251085">
    <property type="component" value="Unassembled WGS sequence"/>
</dbReference>
<feature type="domain" description="Periplasmic binding protein" evidence="5">
    <location>
        <begin position="36"/>
        <end position="295"/>
    </location>
</feature>
<organism evidence="6 7">
    <name type="scientific">Paracoccus broussonetiae</name>
    <dbReference type="NCBI Taxonomy" id="3075834"/>
    <lineage>
        <taxon>Bacteria</taxon>
        <taxon>Pseudomonadati</taxon>
        <taxon>Pseudomonadota</taxon>
        <taxon>Alphaproteobacteria</taxon>
        <taxon>Rhodobacterales</taxon>
        <taxon>Paracoccaceae</taxon>
        <taxon>Paracoccus</taxon>
    </lineage>
</organism>
<dbReference type="Pfam" id="PF13407">
    <property type="entry name" value="Peripla_BP_4"/>
    <property type="match status" value="1"/>
</dbReference>
<keyword evidence="7" id="KW-1185">Reference proteome</keyword>
<evidence type="ECO:0000256" key="3">
    <source>
        <dbReference type="ARBA" id="ARBA00022729"/>
    </source>
</evidence>
<proteinExistence type="inferred from homology"/>
<dbReference type="Gene3D" id="3.40.50.2300">
    <property type="match status" value="2"/>
</dbReference>
<evidence type="ECO:0000256" key="1">
    <source>
        <dbReference type="ARBA" id="ARBA00004196"/>
    </source>
</evidence>
<dbReference type="InterPro" id="IPR025997">
    <property type="entry name" value="SBP_2_dom"/>
</dbReference>
<reference evidence="7" key="1">
    <citation type="submission" date="2023-07" db="EMBL/GenBank/DDBJ databases">
        <title>Characterization of two Paracoccaceae strains isolated from Phycosphere and proposal of Xinfangfangia lacusdiani sp. nov.</title>
        <authorList>
            <person name="Deng Y."/>
            <person name="Zhang Y.Q."/>
        </authorList>
    </citation>
    <scope>NUCLEOTIDE SEQUENCE [LARGE SCALE GENOMIC DNA]</scope>
    <source>
        <strain evidence="7">CPCC 101403</strain>
    </source>
</reference>
<dbReference type="CDD" id="cd19997">
    <property type="entry name" value="PBP1_ABC_sugar_binding-like"/>
    <property type="match status" value="1"/>
</dbReference>
<dbReference type="EMBL" id="JAVRQI010000025">
    <property type="protein sequence ID" value="MDT1064546.1"/>
    <property type="molecule type" value="Genomic_DNA"/>
</dbReference>
<dbReference type="RefSeq" id="WP_311761631.1">
    <property type="nucleotide sequence ID" value="NZ_JAVRQI010000025.1"/>
</dbReference>
<feature type="signal peptide" evidence="4">
    <location>
        <begin position="1"/>
        <end position="27"/>
    </location>
</feature>
<evidence type="ECO:0000256" key="4">
    <source>
        <dbReference type="SAM" id="SignalP"/>
    </source>
</evidence>
<name>A0ABU3EJW2_9RHOB</name>
<evidence type="ECO:0000256" key="2">
    <source>
        <dbReference type="ARBA" id="ARBA00007639"/>
    </source>
</evidence>
<accession>A0ABU3EJW2</accession>
<feature type="chain" id="PRO_5045371635" evidence="4">
    <location>
        <begin position="28"/>
        <end position="355"/>
    </location>
</feature>
<comment type="subcellular location">
    <subcellularLocation>
        <location evidence="1">Cell envelope</location>
    </subcellularLocation>
</comment>
<evidence type="ECO:0000313" key="7">
    <source>
        <dbReference type="Proteomes" id="UP001251085"/>
    </source>
</evidence>
<gene>
    <name evidence="6" type="ORF">RM190_21985</name>
</gene>
<sequence length="355" mass="37348">MPELRHLKGAALAGAALLMGMSSIASAGNDTSGKKIAFSNSFAGNSFRQVMVKSWESGTEAAKAAGVIGDAAVISANNNATEQAAQMQNLILEGYDAIVINAASPTALNGVVKQACDAGIVVVAFDGVVTEPCAYVVNYDWKRVGSSQVDYLSKRLGGKGTLLEVRGIAGNSVDDDISNGVHEALTAFPDTKIAGSVHGDFTQTVAQREVAGILPSLPKIDAVVTQGGDGYGTAQAFAAANRDEPIIIMGNREDELSWWKEQHDKNGYETMSISATPGVSMVAFWVAQQILAGKEVPKFVGVPFLRIDQPDLDAWLSVTEKGGVTNPTYTQEWVSQLIEANAKHADLPAIPAPTK</sequence>
<keyword evidence="3 4" id="KW-0732">Signal</keyword>
<dbReference type="InterPro" id="IPR028082">
    <property type="entry name" value="Peripla_BP_I"/>
</dbReference>
<protein>
    <submittedName>
        <fullName evidence="6">ABC transporter substrate-binding protein</fullName>
    </submittedName>
</protein>
<comment type="caution">
    <text evidence="6">The sequence shown here is derived from an EMBL/GenBank/DDBJ whole genome shotgun (WGS) entry which is preliminary data.</text>
</comment>
<evidence type="ECO:0000259" key="5">
    <source>
        <dbReference type="Pfam" id="PF13407"/>
    </source>
</evidence>
<evidence type="ECO:0000313" key="6">
    <source>
        <dbReference type="EMBL" id="MDT1064546.1"/>
    </source>
</evidence>
<comment type="similarity">
    <text evidence="2">Belongs to the bacterial solute-binding protein 2 family.</text>
</comment>
<dbReference type="PANTHER" id="PTHR46847:SF1">
    <property type="entry name" value="D-ALLOSE-BINDING PERIPLASMIC PROTEIN-RELATED"/>
    <property type="match status" value="1"/>
</dbReference>